<accession>A0A9W8MAC8</accession>
<dbReference type="OrthoDB" id="2820488at2759"/>
<evidence type="ECO:0008006" key="3">
    <source>
        <dbReference type="Google" id="ProtNLM"/>
    </source>
</evidence>
<name>A0A9W8MAC8_9AGAR</name>
<dbReference type="EMBL" id="JANBPK010001208">
    <property type="protein sequence ID" value="KAJ2924725.1"/>
    <property type="molecule type" value="Genomic_DNA"/>
</dbReference>
<evidence type="ECO:0000313" key="1">
    <source>
        <dbReference type="EMBL" id="KAJ2924725.1"/>
    </source>
</evidence>
<sequence>MVDKYYADDSTSFQHSLRIHYEKMRLLRASILAVLSLTAVFDTLANSTIGPVCSTTPPPGDLEKAQRAAFDDFIFLLTLSRNPQAAFDKYVPGQYIQHNPNALSGRENALNFLVPAWKDPAWSLYVLRQFVDKGHGITFSRASVNGTVMSAVMDIFRFEGTCIVEHWDVVQAVTGNETNPLAFF</sequence>
<reference evidence="1" key="1">
    <citation type="submission" date="2022-06" db="EMBL/GenBank/DDBJ databases">
        <title>Genome Sequence of Candolleomyces eurysporus.</title>
        <authorList>
            <person name="Buettner E."/>
        </authorList>
    </citation>
    <scope>NUCLEOTIDE SEQUENCE</scope>
    <source>
        <strain evidence="1">VTCC 930004</strain>
    </source>
</reference>
<proteinExistence type="predicted"/>
<evidence type="ECO:0000313" key="2">
    <source>
        <dbReference type="Proteomes" id="UP001140091"/>
    </source>
</evidence>
<feature type="non-terminal residue" evidence="1">
    <location>
        <position position="184"/>
    </location>
</feature>
<dbReference type="AlphaFoldDB" id="A0A9W8MAC8"/>
<dbReference type="InterPro" id="IPR032710">
    <property type="entry name" value="NTF2-like_dom_sf"/>
</dbReference>
<keyword evidence="2" id="KW-1185">Reference proteome</keyword>
<protein>
    <recommendedName>
        <fullName evidence="3">SnoaL-like domain-containing protein</fullName>
    </recommendedName>
</protein>
<gene>
    <name evidence="1" type="ORF">H1R20_g12385</name>
</gene>
<dbReference type="Proteomes" id="UP001140091">
    <property type="component" value="Unassembled WGS sequence"/>
</dbReference>
<dbReference type="Gene3D" id="3.10.450.50">
    <property type="match status" value="1"/>
</dbReference>
<organism evidence="1 2">
    <name type="scientific">Candolleomyces eurysporus</name>
    <dbReference type="NCBI Taxonomy" id="2828524"/>
    <lineage>
        <taxon>Eukaryota</taxon>
        <taxon>Fungi</taxon>
        <taxon>Dikarya</taxon>
        <taxon>Basidiomycota</taxon>
        <taxon>Agaricomycotina</taxon>
        <taxon>Agaricomycetes</taxon>
        <taxon>Agaricomycetidae</taxon>
        <taxon>Agaricales</taxon>
        <taxon>Agaricineae</taxon>
        <taxon>Psathyrellaceae</taxon>
        <taxon>Candolleomyces</taxon>
    </lineage>
</organism>
<comment type="caution">
    <text evidence="1">The sequence shown here is derived from an EMBL/GenBank/DDBJ whole genome shotgun (WGS) entry which is preliminary data.</text>
</comment>
<dbReference type="SUPFAM" id="SSF54427">
    <property type="entry name" value="NTF2-like"/>
    <property type="match status" value="1"/>
</dbReference>